<evidence type="ECO:0000313" key="1">
    <source>
        <dbReference type="EMBL" id="MBX05308.1"/>
    </source>
</evidence>
<protein>
    <submittedName>
        <fullName evidence="1">Uncharacterized protein</fullName>
    </submittedName>
</protein>
<reference evidence="1" key="1">
    <citation type="submission" date="2018-02" db="EMBL/GenBank/DDBJ databases">
        <title>Rhizophora mucronata_Transcriptome.</title>
        <authorList>
            <person name="Meera S.P."/>
            <person name="Sreeshan A."/>
            <person name="Augustine A."/>
        </authorList>
    </citation>
    <scope>NUCLEOTIDE SEQUENCE</scope>
    <source>
        <tissue evidence="1">Leaf</tissue>
    </source>
</reference>
<organism evidence="1">
    <name type="scientific">Rhizophora mucronata</name>
    <name type="common">Asiatic mangrove</name>
    <dbReference type="NCBI Taxonomy" id="61149"/>
    <lineage>
        <taxon>Eukaryota</taxon>
        <taxon>Viridiplantae</taxon>
        <taxon>Streptophyta</taxon>
        <taxon>Embryophyta</taxon>
        <taxon>Tracheophyta</taxon>
        <taxon>Spermatophyta</taxon>
        <taxon>Magnoliopsida</taxon>
        <taxon>eudicotyledons</taxon>
        <taxon>Gunneridae</taxon>
        <taxon>Pentapetalae</taxon>
        <taxon>rosids</taxon>
        <taxon>fabids</taxon>
        <taxon>Malpighiales</taxon>
        <taxon>Rhizophoraceae</taxon>
        <taxon>Rhizophora</taxon>
    </lineage>
</organism>
<name>A0A2P2KHV6_RHIMU</name>
<dbReference type="EMBL" id="GGEC01024824">
    <property type="protein sequence ID" value="MBX05308.1"/>
    <property type="molecule type" value="Transcribed_RNA"/>
</dbReference>
<sequence>MFFALGMPLKLLKDARCNKIIVMVSRGNFTSEKNITLREKKKNLIRNMNQLRLATFQNEMHFLHWGMERMTQARPIPSRCMNYANIRRKLFAYAIGLTSG</sequence>
<proteinExistence type="predicted"/>
<dbReference type="AlphaFoldDB" id="A0A2P2KHV6"/>
<accession>A0A2P2KHV6</accession>